<dbReference type="RefSeq" id="WP_336587664.1">
    <property type="nucleotide sequence ID" value="NZ_JBBAXC010000011.1"/>
</dbReference>
<accession>A0ABU8HFT3</accession>
<comment type="caution">
    <text evidence="6">The sequence shown here is derived from an EMBL/GenBank/DDBJ whole genome shotgun (WGS) entry which is preliminary data.</text>
</comment>
<dbReference type="InterPro" id="IPR032808">
    <property type="entry name" value="DoxX"/>
</dbReference>
<organism evidence="6 7">
    <name type="scientific">Bacillus spongiae</name>
    <dbReference type="NCBI Taxonomy" id="2683610"/>
    <lineage>
        <taxon>Bacteria</taxon>
        <taxon>Bacillati</taxon>
        <taxon>Bacillota</taxon>
        <taxon>Bacilli</taxon>
        <taxon>Bacillales</taxon>
        <taxon>Bacillaceae</taxon>
        <taxon>Bacillus</taxon>
    </lineage>
</organism>
<evidence type="ECO:0000256" key="3">
    <source>
        <dbReference type="ARBA" id="ARBA00022989"/>
    </source>
</evidence>
<feature type="transmembrane region" description="Helical" evidence="5">
    <location>
        <begin position="94"/>
        <end position="113"/>
    </location>
</feature>
<evidence type="ECO:0000256" key="1">
    <source>
        <dbReference type="ARBA" id="ARBA00004141"/>
    </source>
</evidence>
<evidence type="ECO:0000313" key="6">
    <source>
        <dbReference type="EMBL" id="MEI5908226.1"/>
    </source>
</evidence>
<protein>
    <submittedName>
        <fullName evidence="6">DoxX family protein</fullName>
    </submittedName>
</protein>
<keyword evidence="2 5" id="KW-0812">Transmembrane</keyword>
<feature type="transmembrane region" description="Helical" evidence="5">
    <location>
        <begin position="70"/>
        <end position="88"/>
    </location>
</feature>
<dbReference type="Pfam" id="PF13564">
    <property type="entry name" value="DoxX_2"/>
    <property type="match status" value="1"/>
</dbReference>
<feature type="transmembrane region" description="Helical" evidence="5">
    <location>
        <begin position="44"/>
        <end position="63"/>
    </location>
</feature>
<evidence type="ECO:0000313" key="7">
    <source>
        <dbReference type="Proteomes" id="UP001312865"/>
    </source>
</evidence>
<evidence type="ECO:0000256" key="5">
    <source>
        <dbReference type="SAM" id="Phobius"/>
    </source>
</evidence>
<comment type="subcellular location">
    <subcellularLocation>
        <location evidence="1">Membrane</location>
        <topology evidence="1">Multi-pass membrane protein</topology>
    </subcellularLocation>
</comment>
<gene>
    <name evidence="6" type="ORF">WAK64_14300</name>
</gene>
<evidence type="ECO:0000256" key="2">
    <source>
        <dbReference type="ARBA" id="ARBA00022692"/>
    </source>
</evidence>
<keyword evidence="4 5" id="KW-0472">Membrane</keyword>
<name>A0ABU8HFT3_9BACI</name>
<proteinExistence type="predicted"/>
<keyword evidence="3 5" id="KW-1133">Transmembrane helix</keyword>
<evidence type="ECO:0000256" key="4">
    <source>
        <dbReference type="ARBA" id="ARBA00023136"/>
    </source>
</evidence>
<dbReference type="EMBL" id="JBBAXC010000011">
    <property type="protein sequence ID" value="MEI5908226.1"/>
    <property type="molecule type" value="Genomic_DNA"/>
</dbReference>
<keyword evidence="7" id="KW-1185">Reference proteome</keyword>
<sequence length="128" mass="13419">MKRVNYIIQGLLSVAFILSGGMKLIGGAEQLQPMAEGFGYSVEFMYFIAVCEILGGLGLIVAFWKPNLSIIASGGLVILMAGAVFSHLSAEQGIGAAMPSLILLLLGLVLLIGRGKSMMESIKNSPSS</sequence>
<reference evidence="6 7" key="1">
    <citation type="journal article" date="2018" name="J. Microbiol.">
        <title>Bacillus spongiae sp. nov., isolated from sponge of Jeju Island.</title>
        <authorList>
            <person name="Lee G.E."/>
            <person name="Im W.T."/>
            <person name="Park J.S."/>
        </authorList>
    </citation>
    <scope>NUCLEOTIDE SEQUENCE [LARGE SCALE GENOMIC DNA]</scope>
    <source>
        <strain evidence="6 7">135PIL107-10</strain>
    </source>
</reference>
<dbReference type="Proteomes" id="UP001312865">
    <property type="component" value="Unassembled WGS sequence"/>
</dbReference>